<dbReference type="Gramene" id="TraesPARA_EIv1.0_0889690.1">
    <property type="protein sequence ID" value="TraesPARA_EIv1.0_0889690.1.CDS1"/>
    <property type="gene ID" value="TraesPARA_EIv1.0_0889690"/>
</dbReference>
<dbReference type="Gramene" id="TraesCS3A02G519400.1">
    <property type="protein sequence ID" value="TraesCS3A02G519400.1.cds1"/>
    <property type="gene ID" value="TraesCS3A02G519400"/>
</dbReference>
<keyword evidence="1" id="KW-0732">Signal</keyword>
<evidence type="ECO:0000313" key="3">
    <source>
        <dbReference type="Proteomes" id="UP000019116"/>
    </source>
</evidence>
<dbReference type="Gramene" id="TraesCLE_scaffold_002055_01G001000.1">
    <property type="protein sequence ID" value="TraesCLE_scaffold_002055_01G001000.1"/>
    <property type="gene ID" value="TraesCLE_scaffold_002055_01G001000"/>
</dbReference>
<dbReference type="GeneID" id="123059605"/>
<feature type="signal peptide" evidence="1">
    <location>
        <begin position="1"/>
        <end position="25"/>
    </location>
</feature>
<dbReference type="EnsemblPlants" id="TraesCS3A02G519400.1">
    <property type="protein sequence ID" value="TraesCS3A02G519400.1.cds1"/>
    <property type="gene ID" value="TraesCS3A02G519400"/>
</dbReference>
<reference evidence="2" key="1">
    <citation type="submission" date="2018-08" db="EMBL/GenBank/DDBJ databases">
        <authorList>
            <person name="Rossello M."/>
        </authorList>
    </citation>
    <scope>NUCLEOTIDE SEQUENCE [LARGE SCALE GENOMIC DNA]</scope>
    <source>
        <strain evidence="2">cv. Chinese Spring</strain>
    </source>
</reference>
<evidence type="ECO:0000313" key="2">
    <source>
        <dbReference type="EnsemblPlants" id="TraesCS3A02G519400.1.cds1"/>
    </source>
</evidence>
<dbReference type="Gramene" id="TraesRN3A0101258300.1">
    <property type="protein sequence ID" value="TraesRN3A0101258300.1"/>
    <property type="gene ID" value="TraesRN3A0101258300"/>
</dbReference>
<dbReference type="Gramene" id="TraesARI3A03G01545410.1">
    <property type="protein sequence ID" value="TraesARI3A03G01545410.1.CDS1"/>
    <property type="gene ID" value="TraesARI3A03G01545410"/>
</dbReference>
<name>A0A3B6ER14_WHEAT</name>
<sequence length="130" mass="14237">MAAYRLLLFLVLALAVSNSISPVAAADYDDVQLRQEAMMQALGVVARFDLATTDAEAVRQVKQALAVLNREVKARPQQWKPIFKALDKVMDSGADDRSRAKASAELKVLLDRELGPCPDSLRRDLGIGDL</sequence>
<dbReference type="Gramene" id="TraesNOR3A03G01544730.1">
    <property type="protein sequence ID" value="TraesNOR3A03G01544730.1.CDS1"/>
    <property type="gene ID" value="TraesNOR3A03G01544730"/>
</dbReference>
<dbReference type="AlphaFoldDB" id="A0A3B6ER14"/>
<evidence type="ECO:0000256" key="1">
    <source>
        <dbReference type="SAM" id="SignalP"/>
    </source>
</evidence>
<reference evidence="2" key="2">
    <citation type="submission" date="2018-10" db="UniProtKB">
        <authorList>
            <consortium name="EnsemblPlants"/>
        </authorList>
    </citation>
    <scope>IDENTIFICATION</scope>
</reference>
<dbReference type="Proteomes" id="UP000019116">
    <property type="component" value="Chromosome 3A"/>
</dbReference>
<dbReference type="Gramene" id="TraesROB_scaffold_009836_01G000900.1">
    <property type="protein sequence ID" value="TraesROB_scaffold_009836_01G000900.1"/>
    <property type="gene ID" value="TraesROB_scaffold_009836_01G000900"/>
</dbReference>
<dbReference type="RefSeq" id="XP_044338070.1">
    <property type="nucleotide sequence ID" value="XM_044482135.1"/>
</dbReference>
<dbReference type="OrthoDB" id="637324at2759"/>
<dbReference type="Gramene" id="TraesCS3A03G1226400.1">
    <property type="protein sequence ID" value="TraesCS3A03G1226400.1.CDS1"/>
    <property type="gene ID" value="TraesCS3A03G1226400"/>
</dbReference>
<dbReference type="SMR" id="A0A3B6ER14"/>
<dbReference type="Gramene" id="TraesLDM3A03G01523320.1">
    <property type="protein sequence ID" value="TraesLDM3A03G01523320.1.CDS1"/>
    <property type="gene ID" value="TraesLDM3A03G01523320"/>
</dbReference>
<dbReference type="Gramene" id="TraesWEE_scaffold_005738_01G000100.1">
    <property type="protein sequence ID" value="TraesWEE_scaffold_005738_01G000100.1"/>
    <property type="gene ID" value="TraesWEE_scaffold_005738_01G000100"/>
</dbReference>
<dbReference type="Gramene" id="TraesSTA3A03G01514870.1">
    <property type="protein sequence ID" value="TraesSTA3A03G01514870.1.CDS1"/>
    <property type="gene ID" value="TraesSTA3A03G01514870"/>
</dbReference>
<feature type="chain" id="PRO_5043173906" description="rRNA N-glycosidase" evidence="1">
    <location>
        <begin position="26"/>
        <end position="130"/>
    </location>
</feature>
<dbReference type="Gramene" id="TraesJAG3A03G01531770.1">
    <property type="protein sequence ID" value="TraesJAG3A03G01531770.1.CDS1"/>
    <property type="gene ID" value="TraesJAG3A03G01531770"/>
</dbReference>
<dbReference type="Gramene" id="TraesCAD_scaffold_010022_01G000800.1">
    <property type="protein sequence ID" value="TraesCAD_scaffold_010022_01G000800.1"/>
    <property type="gene ID" value="TraesCAD_scaffold_010022_01G000800"/>
</dbReference>
<gene>
    <name evidence="2" type="primary">LOC123059605</name>
</gene>
<accession>A0A3B6ER14</accession>
<evidence type="ECO:0008006" key="4">
    <source>
        <dbReference type="Google" id="ProtNLM"/>
    </source>
</evidence>
<proteinExistence type="predicted"/>
<protein>
    <recommendedName>
        <fullName evidence="4">rRNA N-glycosidase</fullName>
    </recommendedName>
</protein>
<keyword evidence="3" id="KW-1185">Reference proteome</keyword>
<dbReference type="Gramene" id="TraesJUL3A03G01536070.1">
    <property type="protein sequence ID" value="TraesJUL3A03G01536070.1.CDS1"/>
    <property type="gene ID" value="TraesJUL3A03G01536070"/>
</dbReference>
<organism evidence="2">
    <name type="scientific">Triticum aestivum</name>
    <name type="common">Wheat</name>
    <dbReference type="NCBI Taxonomy" id="4565"/>
    <lineage>
        <taxon>Eukaryota</taxon>
        <taxon>Viridiplantae</taxon>
        <taxon>Streptophyta</taxon>
        <taxon>Embryophyta</taxon>
        <taxon>Tracheophyta</taxon>
        <taxon>Spermatophyta</taxon>
        <taxon>Magnoliopsida</taxon>
        <taxon>Liliopsida</taxon>
        <taxon>Poales</taxon>
        <taxon>Poaceae</taxon>
        <taxon>BOP clade</taxon>
        <taxon>Pooideae</taxon>
        <taxon>Triticodae</taxon>
        <taxon>Triticeae</taxon>
        <taxon>Triticinae</taxon>
        <taxon>Triticum</taxon>
    </lineage>
</organism>
<dbReference type="OMA" id="KARPQQW"/>
<dbReference type="Gramene" id="TraesMAC3A03G01521400.1">
    <property type="protein sequence ID" value="TraesMAC3A03G01521400.1.CDS1"/>
    <property type="gene ID" value="TraesMAC3A03G01521400"/>
</dbReference>